<proteinExistence type="predicted"/>
<evidence type="ECO:0000256" key="1">
    <source>
        <dbReference type="SAM" id="SignalP"/>
    </source>
</evidence>
<feature type="chain" id="PRO_5021010918" evidence="1">
    <location>
        <begin position="23"/>
        <end position="211"/>
    </location>
</feature>
<protein>
    <submittedName>
        <fullName evidence="2">Uncharacterized protein DUF1120</fullName>
    </submittedName>
</protein>
<dbReference type="RefSeq" id="WP_132496690.1">
    <property type="nucleotide sequence ID" value="NZ_SMAS01000007.1"/>
</dbReference>
<dbReference type="Pfam" id="PF06551">
    <property type="entry name" value="DUF1120"/>
    <property type="match status" value="1"/>
</dbReference>
<sequence>MKKSLKAVTALSALMISTTTLAAITSPELKVQGELMTPVCKVVAGNNGVYDLGKLSPALIKPVAHTILGGKTQLWTVDCDAETFLSFSVTDNREGTASISGNEYFGLGYVNNTGKIGYYRVSMKIATVDGKNSNVYTTTSNSSFSALPTTFIAKGSRMGWASTNNQQQSGLNFSTLLSVEPVLASSSIMGGPVTDSAKIDGSMTLNFAFGL</sequence>
<dbReference type="EMBL" id="SMAS01000007">
    <property type="protein sequence ID" value="TCT31537.1"/>
    <property type="molecule type" value="Genomic_DNA"/>
</dbReference>
<reference evidence="2 3" key="1">
    <citation type="submission" date="2019-03" db="EMBL/GenBank/DDBJ databases">
        <title>Genomic analyses of the natural microbiome of Caenorhabditis elegans.</title>
        <authorList>
            <person name="Samuel B."/>
        </authorList>
    </citation>
    <scope>NUCLEOTIDE SEQUENCE [LARGE SCALE GENOMIC DNA]</scope>
    <source>
        <strain evidence="2 3">JUb102</strain>
    </source>
</reference>
<dbReference type="OrthoDB" id="6479507at2"/>
<gene>
    <name evidence="2" type="ORF">EC835_10765</name>
</gene>
<keyword evidence="1" id="KW-0732">Signal</keyword>
<feature type="signal peptide" evidence="1">
    <location>
        <begin position="1"/>
        <end position="22"/>
    </location>
</feature>
<evidence type="ECO:0000313" key="2">
    <source>
        <dbReference type="EMBL" id="TCT31537.1"/>
    </source>
</evidence>
<name>A0A4R3NLW2_9GAMM</name>
<dbReference type="AlphaFoldDB" id="A0A4R3NLW2"/>
<dbReference type="InterPro" id="IPR010546">
    <property type="entry name" value="DUF1120"/>
</dbReference>
<accession>A0A4R3NLW2</accession>
<organism evidence="2 3">
    <name type="scientific">Providencia alcalifaciens</name>
    <dbReference type="NCBI Taxonomy" id="126385"/>
    <lineage>
        <taxon>Bacteria</taxon>
        <taxon>Pseudomonadati</taxon>
        <taxon>Pseudomonadota</taxon>
        <taxon>Gammaproteobacteria</taxon>
        <taxon>Enterobacterales</taxon>
        <taxon>Morganellaceae</taxon>
        <taxon>Providencia</taxon>
    </lineage>
</organism>
<dbReference type="Proteomes" id="UP000295055">
    <property type="component" value="Unassembled WGS sequence"/>
</dbReference>
<evidence type="ECO:0000313" key="3">
    <source>
        <dbReference type="Proteomes" id="UP000295055"/>
    </source>
</evidence>
<comment type="caution">
    <text evidence="2">The sequence shown here is derived from an EMBL/GenBank/DDBJ whole genome shotgun (WGS) entry which is preliminary data.</text>
</comment>